<dbReference type="GO" id="GO:0045454">
    <property type="term" value="P:cell redox homeostasis"/>
    <property type="evidence" value="ECO:0007669"/>
    <property type="project" value="TreeGrafter"/>
</dbReference>
<accession>A0A1E8CK75</accession>
<evidence type="ECO:0000259" key="1">
    <source>
        <dbReference type="Pfam" id="PF11412"/>
    </source>
</evidence>
<dbReference type="PANTHER" id="PTHR32234:SF0">
    <property type="entry name" value="THIOL:DISULFIDE INTERCHANGE PROTEIN DSBD"/>
    <property type="match status" value="1"/>
</dbReference>
<evidence type="ECO:0000313" key="3">
    <source>
        <dbReference type="Proteomes" id="UP000175669"/>
    </source>
</evidence>
<feature type="domain" description="Thiol:disulfide interchange protein DsbD N-terminal" evidence="1">
    <location>
        <begin position="26"/>
        <end position="143"/>
    </location>
</feature>
<proteinExistence type="predicted"/>
<sequence length="145" mass="15964">MLLLATALISAPLAAQPSGLFGDSRPQFLDVDAAFAFYTSLDASDTVSVHWTIAPDYYLYQDKFGFSLVGSDGSTRELAVALPDGSSHHDEFFGDVEVYYNSLTTTIQLPDESQDQHYRLQIQYQGCAEAGLCYPPQTRLLEISP</sequence>
<dbReference type="Proteomes" id="UP000175669">
    <property type="component" value="Unassembled WGS sequence"/>
</dbReference>
<reference evidence="3" key="1">
    <citation type="submission" date="2016-07" db="EMBL/GenBank/DDBJ databases">
        <authorList>
            <person name="Florea S."/>
            <person name="Webb J.S."/>
            <person name="Jaromczyk J."/>
            <person name="Schardl C.L."/>
        </authorList>
    </citation>
    <scope>NUCLEOTIDE SEQUENCE [LARGE SCALE GENOMIC DNA]</scope>
    <source>
        <strain evidence="3">KCTC 42131</strain>
    </source>
</reference>
<dbReference type="PANTHER" id="PTHR32234">
    <property type="entry name" value="THIOL:DISULFIDE INTERCHANGE PROTEIN DSBD"/>
    <property type="match status" value="1"/>
</dbReference>
<dbReference type="InterPro" id="IPR028250">
    <property type="entry name" value="DsbDN"/>
</dbReference>
<dbReference type="Pfam" id="PF11412">
    <property type="entry name" value="DsbD_N"/>
    <property type="match status" value="1"/>
</dbReference>
<dbReference type="GO" id="GO:0015035">
    <property type="term" value="F:protein-disulfide reductase activity"/>
    <property type="evidence" value="ECO:0007669"/>
    <property type="project" value="TreeGrafter"/>
</dbReference>
<gene>
    <name evidence="2" type="ORF">PHACT_06665</name>
</gene>
<dbReference type="InterPro" id="IPR036929">
    <property type="entry name" value="DsbDN_sf"/>
</dbReference>
<organism evidence="2 3">
    <name type="scientific">Pseudohongiella acticola</name>
    <dbReference type="NCBI Taxonomy" id="1524254"/>
    <lineage>
        <taxon>Bacteria</taxon>
        <taxon>Pseudomonadati</taxon>
        <taxon>Pseudomonadota</taxon>
        <taxon>Gammaproteobacteria</taxon>
        <taxon>Pseudomonadales</taxon>
        <taxon>Pseudohongiellaceae</taxon>
        <taxon>Pseudohongiella</taxon>
    </lineage>
</organism>
<dbReference type="EMBL" id="MASR01000001">
    <property type="protein sequence ID" value="OFE12860.1"/>
    <property type="molecule type" value="Genomic_DNA"/>
</dbReference>
<dbReference type="STRING" id="1524254.PHACT_06665"/>
<dbReference type="AlphaFoldDB" id="A0A1E8CK75"/>
<name>A0A1E8CK75_9GAMM</name>
<evidence type="ECO:0000313" key="2">
    <source>
        <dbReference type="EMBL" id="OFE12860.1"/>
    </source>
</evidence>
<keyword evidence="3" id="KW-1185">Reference proteome</keyword>
<protein>
    <recommendedName>
        <fullName evidence="1">Thiol:disulfide interchange protein DsbD N-terminal domain-containing protein</fullName>
    </recommendedName>
</protein>
<comment type="caution">
    <text evidence="2">The sequence shown here is derived from an EMBL/GenBank/DDBJ whole genome shotgun (WGS) entry which is preliminary data.</text>
</comment>
<dbReference type="SUPFAM" id="SSF74863">
    <property type="entry name" value="Thiol:disulfide interchange protein DsbD, N-terminal domain (DsbD-alpha)"/>
    <property type="match status" value="1"/>
</dbReference>
<dbReference type="Gene3D" id="2.60.40.1250">
    <property type="entry name" value="Thiol:disulfide interchange protein DsbD, N-terminal domain"/>
    <property type="match status" value="1"/>
</dbReference>